<gene>
    <name evidence="1" type="ordered locus">AS9A_2707</name>
</gene>
<accession>F6EI47</accession>
<protein>
    <submittedName>
        <fullName evidence="1">Uncharacterized protein</fullName>
    </submittedName>
</protein>
<dbReference type="STRING" id="443218.AS9A_2707"/>
<dbReference type="Proteomes" id="UP000009235">
    <property type="component" value="Chromosome"/>
</dbReference>
<dbReference type="AlphaFoldDB" id="F6EI47"/>
<evidence type="ECO:0000313" key="1">
    <source>
        <dbReference type="EMBL" id="AEF41154.1"/>
    </source>
</evidence>
<dbReference type="RefSeq" id="WP_013807503.1">
    <property type="nucleotide sequence ID" value="NC_015564.1"/>
</dbReference>
<keyword evidence="2" id="KW-1185">Reference proteome</keyword>
<organism evidence="1 2">
    <name type="scientific">Hoyosella subflava (strain DSM 45089 / JCM 17490 / NBRC 109087 / DQS3-9A1)</name>
    <name type="common">Amycolicicoccus subflavus</name>
    <dbReference type="NCBI Taxonomy" id="443218"/>
    <lineage>
        <taxon>Bacteria</taxon>
        <taxon>Bacillati</taxon>
        <taxon>Actinomycetota</taxon>
        <taxon>Actinomycetes</taxon>
        <taxon>Mycobacteriales</taxon>
        <taxon>Hoyosellaceae</taxon>
        <taxon>Hoyosella</taxon>
    </lineage>
</organism>
<sequence>MSRPTLLPATIAAIPPVALIVRLLDDVHAFAQLARQVTPHIGEGISLLREVVHHLDTGLPLIVQLNDHLEGALPEINTLNGHLSDAVPLLMRFDPVLNGFGVFTPIDGAFDRIGQMVNLIPGRRKDAPSA</sequence>
<dbReference type="EMBL" id="CP002786">
    <property type="protein sequence ID" value="AEF41154.1"/>
    <property type="molecule type" value="Genomic_DNA"/>
</dbReference>
<dbReference type="KEGG" id="asd:AS9A_2707"/>
<name>F6EI47_HOYSD</name>
<proteinExistence type="predicted"/>
<dbReference type="OrthoDB" id="9826707at2"/>
<dbReference type="HOGENOM" id="CLU_1933613_0_0_11"/>
<evidence type="ECO:0000313" key="2">
    <source>
        <dbReference type="Proteomes" id="UP000009235"/>
    </source>
</evidence>
<reference evidence="1 2" key="1">
    <citation type="journal article" date="2011" name="J. Bacteriol.">
        <title>Complete genome sequence of Amycolicicoccus subflavus DQS3-9A1T, an actinomycete isolated from crude oil-polluted soil.</title>
        <authorList>
            <person name="Cai M."/>
            <person name="Chen W.M."/>
            <person name="Nie Y."/>
            <person name="Chi C.Q."/>
            <person name="Wang Y.N."/>
            <person name="Tang Y.Q."/>
            <person name="Li G.Y."/>
            <person name="Wu X.L."/>
        </authorList>
    </citation>
    <scope>NUCLEOTIDE SEQUENCE [LARGE SCALE GENOMIC DNA]</scope>
    <source>
        <strain evidence="2">DSM 45089 / DQS3-9A1</strain>
    </source>
</reference>